<organism evidence="5 6">
    <name type="scientific">Thalassotalea nanhaiensis</name>
    <dbReference type="NCBI Taxonomy" id="3065648"/>
    <lineage>
        <taxon>Bacteria</taxon>
        <taxon>Pseudomonadati</taxon>
        <taxon>Pseudomonadota</taxon>
        <taxon>Gammaproteobacteria</taxon>
        <taxon>Alteromonadales</taxon>
        <taxon>Colwelliaceae</taxon>
        <taxon>Thalassotalea</taxon>
    </lineage>
</organism>
<dbReference type="Proteomes" id="UP001248581">
    <property type="component" value="Chromosome"/>
</dbReference>
<dbReference type="InterPro" id="IPR000952">
    <property type="entry name" value="AB_hydrolase_4_CS"/>
</dbReference>
<dbReference type="GO" id="GO:0016787">
    <property type="term" value="F:hydrolase activity"/>
    <property type="evidence" value="ECO:0007669"/>
    <property type="project" value="UniProtKB-KW"/>
</dbReference>
<dbReference type="RefSeq" id="WP_348388129.1">
    <property type="nucleotide sequence ID" value="NZ_CP134146.1"/>
</dbReference>
<sequence>MLKNSSFKPAWWLSNRHLQTMAAKILRRNQTIEVINETVELPDGDFVDLAWTEDPNLHPLKPIVYVLHGLEGSINSHYAKGMMEAIKDKGWIGLLMHFRGCSGRPNRQGPSYHSGDTWDIHYCTEYLKERFANRPLAILGFSLGGNVLANYLAEDPNNPFRCAAVICAPLHLASCSSQIDQGFSKVYQKYLVDMLKDSTTEKISLKLISHIELAELDKIKTLYDFDHKVTAPINGFESAEDYYEKASGLYRLDKITKPTLVIHAMDDPFLCHKYLDEIPENGLIDFEVSDHGGHVGFISGNNPFKPQYWLEHRVLDFIEEKFSE</sequence>
<evidence type="ECO:0000256" key="3">
    <source>
        <dbReference type="ARBA" id="ARBA00022801"/>
    </source>
</evidence>
<dbReference type="EMBL" id="CP134146">
    <property type="protein sequence ID" value="WNC68976.1"/>
    <property type="molecule type" value="Genomic_DNA"/>
</dbReference>
<gene>
    <name evidence="5" type="ORF">RI845_02190</name>
</gene>
<accession>A0ABY9TKL6</accession>
<keyword evidence="6" id="KW-1185">Reference proteome</keyword>
<dbReference type="NCBIfam" id="NF008218">
    <property type="entry name" value="PRK10985.1"/>
    <property type="match status" value="1"/>
</dbReference>
<dbReference type="InterPro" id="IPR050960">
    <property type="entry name" value="AB_hydrolase_4_sf"/>
</dbReference>
<evidence type="ECO:0000313" key="6">
    <source>
        <dbReference type="Proteomes" id="UP001248581"/>
    </source>
</evidence>
<dbReference type="Gene3D" id="3.40.50.1820">
    <property type="entry name" value="alpha/beta hydrolase"/>
    <property type="match status" value="1"/>
</dbReference>
<keyword evidence="2" id="KW-0719">Serine esterase</keyword>
<dbReference type="PIRSF" id="PIRSF005211">
    <property type="entry name" value="Ab_hydro_YheT"/>
    <property type="match status" value="1"/>
</dbReference>
<evidence type="ECO:0000256" key="1">
    <source>
        <dbReference type="ARBA" id="ARBA00010884"/>
    </source>
</evidence>
<evidence type="ECO:0000313" key="5">
    <source>
        <dbReference type="EMBL" id="WNC68976.1"/>
    </source>
</evidence>
<dbReference type="InterPro" id="IPR000073">
    <property type="entry name" value="AB_hydrolase_1"/>
</dbReference>
<reference evidence="6" key="1">
    <citation type="submission" date="2023-09" db="EMBL/GenBank/DDBJ databases">
        <authorList>
            <person name="Li S."/>
            <person name="Li X."/>
            <person name="Zhang C."/>
            <person name="Zhao Z."/>
        </authorList>
    </citation>
    <scope>NUCLEOTIDE SEQUENCE [LARGE SCALE GENOMIC DNA]</scope>
    <source>
        <strain evidence="6">SQ345</strain>
    </source>
</reference>
<dbReference type="PANTHER" id="PTHR10794:SF94">
    <property type="entry name" value="ESTERASE YHET-RELATED"/>
    <property type="match status" value="1"/>
</dbReference>
<dbReference type="Pfam" id="PF00561">
    <property type="entry name" value="Abhydrolase_1"/>
    <property type="match status" value="1"/>
</dbReference>
<keyword evidence="3 5" id="KW-0378">Hydrolase</keyword>
<comment type="similarity">
    <text evidence="1">Belongs to the AB hydrolase superfamily. AB hydrolase 4 family.</text>
</comment>
<name>A0ABY9TKL6_9GAMM</name>
<evidence type="ECO:0000259" key="4">
    <source>
        <dbReference type="Pfam" id="PF00561"/>
    </source>
</evidence>
<evidence type="ECO:0000256" key="2">
    <source>
        <dbReference type="ARBA" id="ARBA00022487"/>
    </source>
</evidence>
<dbReference type="InterPro" id="IPR029058">
    <property type="entry name" value="AB_hydrolase_fold"/>
</dbReference>
<proteinExistence type="inferred from homology"/>
<dbReference type="InterPro" id="IPR012020">
    <property type="entry name" value="ABHD4"/>
</dbReference>
<protein>
    <submittedName>
        <fullName evidence="5">Hydrolase</fullName>
    </submittedName>
</protein>
<dbReference type="PANTHER" id="PTHR10794">
    <property type="entry name" value="ABHYDROLASE DOMAIN-CONTAINING PROTEIN"/>
    <property type="match status" value="1"/>
</dbReference>
<dbReference type="PROSITE" id="PS01133">
    <property type="entry name" value="UPF0017"/>
    <property type="match status" value="1"/>
</dbReference>
<dbReference type="SUPFAM" id="SSF53474">
    <property type="entry name" value="alpha/beta-Hydrolases"/>
    <property type="match status" value="1"/>
</dbReference>
<feature type="domain" description="AB hydrolase-1" evidence="4">
    <location>
        <begin position="62"/>
        <end position="299"/>
    </location>
</feature>